<keyword evidence="1" id="KW-0812">Transmembrane</keyword>
<evidence type="ECO:0000313" key="3">
    <source>
        <dbReference type="Proteomes" id="UP001152087"/>
    </source>
</evidence>
<dbReference type="EMBL" id="JAOQAV010000010">
    <property type="protein sequence ID" value="KAJ4190873.1"/>
    <property type="molecule type" value="Genomic_DNA"/>
</dbReference>
<comment type="caution">
    <text evidence="2">The sequence shown here is derived from an EMBL/GenBank/DDBJ whole genome shotgun (WGS) entry which is preliminary data.</text>
</comment>
<evidence type="ECO:0000313" key="2">
    <source>
        <dbReference type="EMBL" id="KAJ4190873.1"/>
    </source>
</evidence>
<keyword evidence="1" id="KW-0472">Membrane</keyword>
<reference evidence="2" key="1">
    <citation type="submission" date="2022-09" db="EMBL/GenBank/DDBJ databases">
        <title>Fusarium specimens isolated from Avocado Roots.</title>
        <authorList>
            <person name="Stajich J."/>
            <person name="Roper C."/>
            <person name="Heimlech-Rivalta G."/>
        </authorList>
    </citation>
    <scope>NUCLEOTIDE SEQUENCE</scope>
    <source>
        <strain evidence="2">A02</strain>
    </source>
</reference>
<proteinExistence type="predicted"/>
<name>A0A9W8R8C9_9HYPO</name>
<protein>
    <recommendedName>
        <fullName evidence="4">Transmembrane protein</fullName>
    </recommendedName>
</protein>
<dbReference type="Proteomes" id="UP001152087">
    <property type="component" value="Unassembled WGS sequence"/>
</dbReference>
<keyword evidence="1" id="KW-1133">Transmembrane helix</keyword>
<evidence type="ECO:0008006" key="4">
    <source>
        <dbReference type="Google" id="ProtNLM"/>
    </source>
</evidence>
<feature type="transmembrane region" description="Helical" evidence="1">
    <location>
        <begin position="67"/>
        <end position="87"/>
    </location>
</feature>
<accession>A0A9W8R8C9</accession>
<evidence type="ECO:0000256" key="1">
    <source>
        <dbReference type="SAM" id="Phobius"/>
    </source>
</evidence>
<dbReference type="AlphaFoldDB" id="A0A9W8R8C9"/>
<gene>
    <name evidence="2" type="ORF">NW755_005084</name>
</gene>
<organism evidence="2 3">
    <name type="scientific">Fusarium falciforme</name>
    <dbReference type="NCBI Taxonomy" id="195108"/>
    <lineage>
        <taxon>Eukaryota</taxon>
        <taxon>Fungi</taxon>
        <taxon>Dikarya</taxon>
        <taxon>Ascomycota</taxon>
        <taxon>Pezizomycotina</taxon>
        <taxon>Sordariomycetes</taxon>
        <taxon>Hypocreomycetidae</taxon>
        <taxon>Hypocreales</taxon>
        <taxon>Nectriaceae</taxon>
        <taxon>Fusarium</taxon>
        <taxon>Fusarium solani species complex</taxon>
    </lineage>
</organism>
<sequence>MSVPTGGARPRITYITWRERSYPLGHEGDEESGEVHVWNHSMPLRYPALVIRLGSFSGYGRSLSDSLCFVVLFLLYILYFLFFSLGGDGPGVENKNLMARGVQLGSRNGYDDD</sequence>
<keyword evidence="3" id="KW-1185">Reference proteome</keyword>